<gene>
    <name evidence="1" type="ORF">GCWU000342_01010</name>
</gene>
<comment type="caution">
    <text evidence="1">The sequence shown here is derived from an EMBL/GenBank/DDBJ whole genome shotgun (WGS) entry which is preliminary data.</text>
</comment>
<accession>C4GAQ8</accession>
<reference evidence="1" key="1">
    <citation type="submission" date="2009-04" db="EMBL/GenBank/DDBJ databases">
        <authorList>
            <person name="Weinstock G."/>
            <person name="Sodergren E."/>
            <person name="Clifton S."/>
            <person name="Fulton L."/>
            <person name="Fulton B."/>
            <person name="Courtney L."/>
            <person name="Fronick C."/>
            <person name="Harrison M."/>
            <person name="Strong C."/>
            <person name="Farmer C."/>
            <person name="Delahaunty K."/>
            <person name="Markovic C."/>
            <person name="Hall O."/>
            <person name="Minx P."/>
            <person name="Tomlinson C."/>
            <person name="Mitreva M."/>
            <person name="Nelson J."/>
            <person name="Hou S."/>
            <person name="Wollam A."/>
            <person name="Pepin K.H."/>
            <person name="Johnson M."/>
            <person name="Bhonagiri V."/>
            <person name="Nash W.E."/>
            <person name="Warren W."/>
            <person name="Chinwalla A."/>
            <person name="Mardis E.R."/>
            <person name="Wilson R.K."/>
        </authorList>
    </citation>
    <scope>NUCLEOTIDE SEQUENCE [LARGE SCALE GENOMIC DNA]</scope>
    <source>
        <strain evidence="1">DSM 14600</strain>
    </source>
</reference>
<sequence>MHNRVIFCVIHVVKIWFSAFKFDRQESFTNSVNTEDFGKC</sequence>
<keyword evidence="2" id="KW-1185">Reference proteome</keyword>
<dbReference type="HOGENOM" id="CLU_3296499_0_0_9"/>
<evidence type="ECO:0000313" key="1">
    <source>
        <dbReference type="EMBL" id="EEP28202.1"/>
    </source>
</evidence>
<dbReference type="AlphaFoldDB" id="C4GAQ8"/>
<dbReference type="STRING" id="626523.GCWU000342_01010"/>
<name>C4GAQ8_9FIRM</name>
<evidence type="ECO:0000313" key="2">
    <source>
        <dbReference type="Proteomes" id="UP000003494"/>
    </source>
</evidence>
<proteinExistence type="predicted"/>
<protein>
    <submittedName>
        <fullName evidence="1">Uncharacterized protein</fullName>
    </submittedName>
</protein>
<organism evidence="1 2">
    <name type="scientific">Shuttleworthella satelles DSM 14600</name>
    <dbReference type="NCBI Taxonomy" id="626523"/>
    <lineage>
        <taxon>Bacteria</taxon>
        <taxon>Bacillati</taxon>
        <taxon>Bacillota</taxon>
        <taxon>Clostridia</taxon>
        <taxon>Lachnospirales</taxon>
        <taxon>Lachnospiraceae</taxon>
        <taxon>Shuttleworthella</taxon>
    </lineage>
</organism>
<dbReference type="Proteomes" id="UP000003494">
    <property type="component" value="Unassembled WGS sequence"/>
</dbReference>
<dbReference type="EMBL" id="ACIP02000002">
    <property type="protein sequence ID" value="EEP28202.1"/>
    <property type="molecule type" value="Genomic_DNA"/>
</dbReference>